<reference evidence="4 5" key="1">
    <citation type="submission" date="2014-04" db="EMBL/GenBank/DDBJ databases">
        <title>Evolutionary Origins and Diversification of the Mycorrhizal Mutualists.</title>
        <authorList>
            <consortium name="DOE Joint Genome Institute"/>
            <consortium name="Mycorrhizal Genomics Consortium"/>
            <person name="Kohler A."/>
            <person name="Kuo A."/>
            <person name="Nagy L.G."/>
            <person name="Floudas D."/>
            <person name="Copeland A."/>
            <person name="Barry K.W."/>
            <person name="Cichocki N."/>
            <person name="Veneault-Fourrey C."/>
            <person name="LaButti K."/>
            <person name="Lindquist E.A."/>
            <person name="Lipzen A."/>
            <person name="Lundell T."/>
            <person name="Morin E."/>
            <person name="Murat C."/>
            <person name="Riley R."/>
            <person name="Ohm R."/>
            <person name="Sun H."/>
            <person name="Tunlid A."/>
            <person name="Henrissat B."/>
            <person name="Grigoriev I.V."/>
            <person name="Hibbett D.S."/>
            <person name="Martin F."/>
        </authorList>
    </citation>
    <scope>NUCLEOTIDE SEQUENCE [LARGE SCALE GENOMIC DNA]</scope>
    <source>
        <strain evidence="4 5">Koide BX008</strain>
    </source>
</reference>
<evidence type="ECO:0000313" key="4">
    <source>
        <dbReference type="EMBL" id="KIL67307.1"/>
    </source>
</evidence>
<dbReference type="SUPFAM" id="SSF52540">
    <property type="entry name" value="P-loop containing nucleoside triphosphate hydrolases"/>
    <property type="match status" value="1"/>
</dbReference>
<dbReference type="InParanoid" id="A0A0C2WZP4"/>
<keyword evidence="1" id="KW-0677">Repeat</keyword>
<dbReference type="PANTHER" id="PTHR10039:SF14">
    <property type="entry name" value="NACHT DOMAIN-CONTAINING PROTEIN"/>
    <property type="match status" value="1"/>
</dbReference>
<dbReference type="PANTHER" id="PTHR10039">
    <property type="entry name" value="AMELOGENIN"/>
    <property type="match status" value="1"/>
</dbReference>
<accession>A0A0C2WZP4</accession>
<organism evidence="4 5">
    <name type="scientific">Amanita muscaria (strain Koide BX008)</name>
    <dbReference type="NCBI Taxonomy" id="946122"/>
    <lineage>
        <taxon>Eukaryota</taxon>
        <taxon>Fungi</taxon>
        <taxon>Dikarya</taxon>
        <taxon>Basidiomycota</taxon>
        <taxon>Agaricomycotina</taxon>
        <taxon>Agaricomycetes</taxon>
        <taxon>Agaricomycetidae</taxon>
        <taxon>Agaricales</taxon>
        <taxon>Pluteineae</taxon>
        <taxon>Amanitaceae</taxon>
        <taxon>Amanita</taxon>
    </lineage>
</organism>
<evidence type="ECO:0000259" key="3">
    <source>
        <dbReference type="Pfam" id="PF24883"/>
    </source>
</evidence>
<dbReference type="InterPro" id="IPR056884">
    <property type="entry name" value="NPHP3-like_N"/>
</dbReference>
<feature type="domain" description="Nephrocystin 3-like N-terminal" evidence="3">
    <location>
        <begin position="139"/>
        <end position="293"/>
    </location>
</feature>
<dbReference type="InterPro" id="IPR027417">
    <property type="entry name" value="P-loop_NTPase"/>
</dbReference>
<name>A0A0C2WZP4_AMAMK</name>
<feature type="transmembrane region" description="Helical" evidence="2">
    <location>
        <begin position="675"/>
        <end position="695"/>
    </location>
</feature>
<keyword evidence="2" id="KW-0472">Membrane</keyword>
<protein>
    <recommendedName>
        <fullName evidence="3">Nephrocystin 3-like N-terminal domain-containing protein</fullName>
    </recommendedName>
</protein>
<dbReference type="HOGENOM" id="CLU_000288_6_18_1"/>
<evidence type="ECO:0000313" key="5">
    <source>
        <dbReference type="Proteomes" id="UP000054549"/>
    </source>
</evidence>
<dbReference type="Proteomes" id="UP000054549">
    <property type="component" value="Unassembled WGS sequence"/>
</dbReference>
<gene>
    <name evidence="4" type="ORF">M378DRAFT_159716</name>
</gene>
<keyword evidence="5" id="KW-1185">Reference proteome</keyword>
<evidence type="ECO:0000256" key="2">
    <source>
        <dbReference type="SAM" id="Phobius"/>
    </source>
</evidence>
<keyword evidence="2" id="KW-1133">Transmembrane helix</keyword>
<proteinExistence type="predicted"/>
<feature type="transmembrane region" description="Helical" evidence="2">
    <location>
        <begin position="642"/>
        <end position="663"/>
    </location>
</feature>
<dbReference type="EMBL" id="KN818232">
    <property type="protein sequence ID" value="KIL67307.1"/>
    <property type="molecule type" value="Genomic_DNA"/>
</dbReference>
<evidence type="ECO:0000256" key="1">
    <source>
        <dbReference type="ARBA" id="ARBA00022737"/>
    </source>
</evidence>
<dbReference type="Pfam" id="PF24883">
    <property type="entry name" value="NPHP3_N"/>
    <property type="match status" value="1"/>
</dbReference>
<keyword evidence="2" id="KW-0812">Transmembrane</keyword>
<dbReference type="Gene3D" id="3.40.50.300">
    <property type="entry name" value="P-loop containing nucleotide triphosphate hydrolases"/>
    <property type="match status" value="1"/>
</dbReference>
<dbReference type="OrthoDB" id="2683869at2759"/>
<feature type="transmembrane region" description="Helical" evidence="2">
    <location>
        <begin position="707"/>
        <end position="733"/>
    </location>
</feature>
<sequence>MVCSGIAQALQNPTGVSPQLMFSGASRQAHQPLDNSQTNNQNNFIAEGSHNIFISNNNAVISNNILNSGANQIVNFGSYNIVNSGSNSYVNTGIIIWDDSEDTELDELLNDHVSKDALRNSFHSPPECHPNTRKTVCKEIGEWIDDSESKMSSLLWLNGPPAVGKSVIAKTVSSFHHQVVATFFFSTSSDRSAATLFPTLAWQLARRIPDTRKHIIASLKNSDLLRPTRIEEQFDLLILQPLKKTTTLGSRPVMVIDGVDQCTDERMLGRFLRVLVQAGEGDDMPLRFIICSRREPRIDAILHKITNSNSDGHFFRGILHFAFPSSQVCDSRSGLHPHMQWSRIITQFLQDVWELYRPIRLGVDKDALPSPSDTCVKLADTLDRICPHPVTPTIQIGFSKECEQDIARYLEDRFDAIRQPGDSTYPWYQPCNISDLVEASCGQFLYASTIVRLLEEPHSDPRDILEMAHHSSLQAPGLNGLYKAILKRAHDTLRNQAKEDGPDPQTELRFLMDLLAILKLFAESAQVSTISKSFPVIESLLGLERGRLTMKLRKLHSILRIIPGESIQVHHRSFLEFLQNRQRSGEYHISYSTALRRILVLMGRAGLRYNIFKNNDSGRLYIQDMAVAFRRNFFERSRFPNVLYRLHILIHLLIFVLFFALLFSHMPLALSDASLAYISFAGSFLISLTTYTLFLNHSMIVPFFHPFLHPFFLVTGGFLRPLPLASLVALTWLTGLALRL</sequence>
<dbReference type="AlphaFoldDB" id="A0A0C2WZP4"/>